<feature type="domain" description="F-box/LRR-repeat protein 15-like leucin rich repeat" evidence="1">
    <location>
        <begin position="241"/>
        <end position="415"/>
    </location>
</feature>
<protein>
    <submittedName>
        <fullName evidence="3">Aste57867_12987 protein</fullName>
    </submittedName>
</protein>
<dbReference type="InterPro" id="IPR006553">
    <property type="entry name" value="Leu-rich_rpt_Cys-con_subtyp"/>
</dbReference>
<gene>
    <name evidence="3" type="primary">Aste57867_12987</name>
    <name evidence="2" type="ORF">As57867_012939</name>
    <name evidence="3" type="ORF">ASTE57867_12987</name>
</gene>
<dbReference type="SMART" id="SM00015">
    <property type="entry name" value="IQ"/>
    <property type="match status" value="6"/>
</dbReference>
<dbReference type="SMART" id="SM00367">
    <property type="entry name" value="LRR_CC"/>
    <property type="match status" value="13"/>
</dbReference>
<dbReference type="InterPro" id="IPR000048">
    <property type="entry name" value="IQ_motif_EF-hand-BS"/>
</dbReference>
<dbReference type="PANTHER" id="PTHR13318">
    <property type="entry name" value="PARTNER OF PAIRED, ISOFORM B-RELATED"/>
    <property type="match status" value="1"/>
</dbReference>
<sequence length="1351" mass="152849">MGLLEDYYREVMGHENRIRPVGRRQTKKPQPPKRLDKLEVARPQTHVKTKRQPTVVVKPRSTTAQQKHRVVGSSIATAVGSRPRNNQDEDDKVVQFKLAWREHVEKEKPALARHVSVTPTKPGGLAALVMDDATHAFFPLQLLQQVHVNINMWTLLATDETFFKIAAHNARLRKLQENQLAKGSLNPAEWALQIKFQKQTSTLNVKGETRSIVANGAEQLTDAGLMAVAKAVVALECLEIASARHVTDAAMRTLALNCGNLTSLNIAGCSGIAGAGLGAVSDHCHKMTRLSLAECHHLEEWVLVRAFYNFQHLTHLNLSACSQVTDNTIKTMAFQCRHLASLDLSFCSQVTDTGVVFLAQHCRGLVRLNVATSKTRFNERITDLSLLSLGEHCPSLEMLNVFGCTFVSDVGVQWLVQGCRVLTQVDLTHCYKLTDAAMRSFGSCTTQLQVLHLGHAKNVSDVGLRFLSDGCPRLTLLHLNHLYLISDGVKREFGLEGLQAVAQSCRALTDLDLSGCFQLVERSLKCLAGNCSSLTKLNLKGCVKATPAGLASILQGCLALVHLNLTAVEQCNNAVLQDIARSPALRELILAHCDRINDSGIRQEDSLALSVSFTALSLLGCKLVTDFGMCAFVAAFRTTTPALLHLILDGCPLITEDFLNRAALACPLLLRLSIHGCGVSTRVLSSLKTSWKYTVFRSSQAETGYFPAHRAKERRHMDESGQLCLAAVKIQNVYRLRKANQEFARQRDDAMRNRVVRRLQSRWRGRRDRQRTFILWLANNKKHSAAKSIQRCFRKYRTKQRAMQQFEDLWLKRTEEMALFVQRRYRAVRLSRVAKVARLALQRWTKKRHEAATKMQRRWRGIDGRRRFQLAKASRAAQMEEEKASASQLQALIRGRQARKVAAARRQAELELEQARHAAAIRLQCMYRQRIARKKFHARIARLAEMTRAVTKMQSAWRARQGRNFMGAMRMAKERRDQDVAATYLQQQWRKRQAYVNRVWESELRRNRNVARLAATRRLQLWWRNELAILAARAQMRLLLEMKHRDEAMLFWAVQLVQTHYRTHRARACLARLKAENESRWKQVLDNDNAYGRGAGAPFYYVRAPHSTKWMAPSGGVCRGKSSPGNRVLNAINVVELVGAATVECSWCCEYFCDECWVRVHGHGKRQEHVMRKLFNFYMNRIDYGDGDFPSVWPSEIEQDRKRPWDFINFVPLAGYDDLVAWIAAEDMRLYLLKHPPPPPVDEPVVEEVPVVVVVEEAPKPRAFDEDSHGNKVVFKPVGYKDEDVAPPYQVKVDVYAIDKTKKSKRKKRPLATKKKMLHAAAVTAEKSTPIANEVSNEAAFAASKDEAGVD</sequence>
<evidence type="ECO:0000313" key="4">
    <source>
        <dbReference type="Proteomes" id="UP000332933"/>
    </source>
</evidence>
<dbReference type="Pfam" id="PF25372">
    <property type="entry name" value="DUF7885"/>
    <property type="match status" value="1"/>
</dbReference>
<reference evidence="3 4" key="1">
    <citation type="submission" date="2019-03" db="EMBL/GenBank/DDBJ databases">
        <authorList>
            <person name="Gaulin E."/>
            <person name="Dumas B."/>
        </authorList>
    </citation>
    <scope>NUCLEOTIDE SEQUENCE [LARGE SCALE GENOMIC DNA]</scope>
    <source>
        <strain evidence="3">CBS 568.67</strain>
    </source>
</reference>
<dbReference type="CDD" id="cd19757">
    <property type="entry name" value="Bbox1"/>
    <property type="match status" value="1"/>
</dbReference>
<evidence type="ECO:0000313" key="3">
    <source>
        <dbReference type="EMBL" id="VFT89833.1"/>
    </source>
</evidence>
<evidence type="ECO:0000313" key="2">
    <source>
        <dbReference type="EMBL" id="KAF0696289.1"/>
    </source>
</evidence>
<reference evidence="2" key="2">
    <citation type="submission" date="2019-06" db="EMBL/GenBank/DDBJ databases">
        <title>Genomics analysis of Aphanomyces spp. identifies a new class of oomycete effector associated with host adaptation.</title>
        <authorList>
            <person name="Gaulin E."/>
        </authorList>
    </citation>
    <scope>NUCLEOTIDE SEQUENCE</scope>
    <source>
        <strain evidence="2">CBS 578.67</strain>
    </source>
</reference>
<dbReference type="SUPFAM" id="SSF52047">
    <property type="entry name" value="RNI-like"/>
    <property type="match status" value="2"/>
</dbReference>
<dbReference type="GO" id="GO:0031146">
    <property type="term" value="P:SCF-dependent proteasomal ubiquitin-dependent protein catabolic process"/>
    <property type="evidence" value="ECO:0007669"/>
    <property type="project" value="TreeGrafter"/>
</dbReference>
<proteinExistence type="predicted"/>
<dbReference type="PROSITE" id="PS50096">
    <property type="entry name" value="IQ"/>
    <property type="match status" value="4"/>
</dbReference>
<dbReference type="OrthoDB" id="550575at2759"/>
<accession>A0A485KYM3</accession>
<organism evidence="3 4">
    <name type="scientific">Aphanomyces stellatus</name>
    <dbReference type="NCBI Taxonomy" id="120398"/>
    <lineage>
        <taxon>Eukaryota</taxon>
        <taxon>Sar</taxon>
        <taxon>Stramenopiles</taxon>
        <taxon>Oomycota</taxon>
        <taxon>Saprolegniomycetes</taxon>
        <taxon>Saprolegniales</taxon>
        <taxon>Verrucalvaceae</taxon>
        <taxon>Aphanomyces</taxon>
    </lineage>
</organism>
<dbReference type="InterPro" id="IPR032675">
    <property type="entry name" value="LRR_dom_sf"/>
</dbReference>
<dbReference type="GO" id="GO:0019005">
    <property type="term" value="C:SCF ubiquitin ligase complex"/>
    <property type="evidence" value="ECO:0007669"/>
    <property type="project" value="TreeGrafter"/>
</dbReference>
<name>A0A485KYM3_9STRA</name>
<dbReference type="Gene3D" id="3.80.10.10">
    <property type="entry name" value="Ribonuclease Inhibitor"/>
    <property type="match status" value="4"/>
</dbReference>
<dbReference type="EMBL" id="VJMH01005413">
    <property type="protein sequence ID" value="KAF0696289.1"/>
    <property type="molecule type" value="Genomic_DNA"/>
</dbReference>
<dbReference type="InterPro" id="IPR057207">
    <property type="entry name" value="FBXL15_LRR"/>
</dbReference>
<keyword evidence="4" id="KW-1185">Reference proteome</keyword>
<dbReference type="Proteomes" id="UP000332933">
    <property type="component" value="Unassembled WGS sequence"/>
</dbReference>
<dbReference type="EMBL" id="CAADRA010005434">
    <property type="protein sequence ID" value="VFT89833.1"/>
    <property type="molecule type" value="Genomic_DNA"/>
</dbReference>
<evidence type="ECO:0000259" key="1">
    <source>
        <dbReference type="Pfam" id="PF25372"/>
    </source>
</evidence>